<accession>A0A7U9TL20</accession>
<sequence>MLTQITKKQLERLKDALPLYRKILGYSAEKFGSYLGLKRQQISSLETGRTTLTQVHFRAITQIISETVSDKAEKNEINIVLFIILVLLNENEEMLDDDEYLYWKDIMIQFSKLDDVGDSDNQVKLLKGFAFASKDLNKGDIVPTIEFLDDIITGYKEFIQKMNDIANKEEKV</sequence>
<dbReference type="GO" id="GO:0003677">
    <property type="term" value="F:DNA binding"/>
    <property type="evidence" value="ECO:0007669"/>
    <property type="project" value="InterPro"/>
</dbReference>
<dbReference type="InterPro" id="IPR010982">
    <property type="entry name" value="Lambda_DNA-bd_dom_sf"/>
</dbReference>
<evidence type="ECO:0000313" key="2">
    <source>
        <dbReference type="Proteomes" id="UP000620133"/>
    </source>
</evidence>
<dbReference type="PROSITE" id="PS50943">
    <property type="entry name" value="HTH_CROC1"/>
    <property type="match status" value="1"/>
</dbReference>
<protein>
    <submittedName>
        <fullName evidence="1">Uncharacterized protein</fullName>
    </submittedName>
</protein>
<proteinExistence type="predicted"/>
<dbReference type="Proteomes" id="UP000620133">
    <property type="component" value="Chromosome"/>
</dbReference>
<dbReference type="RefSeq" id="WP_176239394.1">
    <property type="nucleotide sequence ID" value="NZ_AP024412.1"/>
</dbReference>
<dbReference type="InterPro" id="IPR001387">
    <property type="entry name" value="Cro/C1-type_HTH"/>
</dbReference>
<evidence type="ECO:0000313" key="1">
    <source>
        <dbReference type="EMBL" id="BCR36749.1"/>
    </source>
</evidence>
<dbReference type="AlphaFoldDB" id="A0A7U9TL20"/>
<gene>
    <name evidence="1" type="ORF">MPAN_016420</name>
</gene>
<dbReference type="KEGG" id="manr:MPAN_016420"/>
<dbReference type="Pfam" id="PF01381">
    <property type="entry name" value="HTH_3"/>
    <property type="match status" value="1"/>
</dbReference>
<organism evidence="1 2">
    <name type="scientific">Mariniplasma anaerobium</name>
    <dbReference type="NCBI Taxonomy" id="2735436"/>
    <lineage>
        <taxon>Bacteria</taxon>
        <taxon>Bacillati</taxon>
        <taxon>Mycoplasmatota</taxon>
        <taxon>Mollicutes</taxon>
        <taxon>Acholeplasmatales</taxon>
        <taxon>Acholeplasmataceae</taxon>
        <taxon>Mariniplasma</taxon>
    </lineage>
</organism>
<dbReference type="Gene3D" id="1.10.260.40">
    <property type="entry name" value="lambda repressor-like DNA-binding domains"/>
    <property type="match status" value="1"/>
</dbReference>
<dbReference type="SUPFAM" id="SSF47413">
    <property type="entry name" value="lambda repressor-like DNA-binding domains"/>
    <property type="match status" value="1"/>
</dbReference>
<dbReference type="CDD" id="cd00093">
    <property type="entry name" value="HTH_XRE"/>
    <property type="match status" value="1"/>
</dbReference>
<keyword evidence="2" id="KW-1185">Reference proteome</keyword>
<name>A0A7U9TL20_9MOLU</name>
<dbReference type="EMBL" id="AP024412">
    <property type="protein sequence ID" value="BCR36749.1"/>
    <property type="molecule type" value="Genomic_DNA"/>
</dbReference>
<reference evidence="1" key="1">
    <citation type="submission" date="2021-01" db="EMBL/GenBank/DDBJ databases">
        <title>Draft genome sequence of Acholeplasmataceae bacterium strain Mahy22.</title>
        <authorList>
            <person name="Watanabe M."/>
            <person name="Kojima H."/>
            <person name="Fukui M."/>
        </authorList>
    </citation>
    <scope>NUCLEOTIDE SEQUENCE</scope>
    <source>
        <strain evidence="1">Mahy22</strain>
    </source>
</reference>